<feature type="compositionally biased region" description="Polar residues" evidence="1">
    <location>
        <begin position="47"/>
        <end position="63"/>
    </location>
</feature>
<feature type="region of interest" description="Disordered" evidence="1">
    <location>
        <begin position="47"/>
        <end position="66"/>
    </location>
</feature>
<feature type="region of interest" description="Disordered" evidence="1">
    <location>
        <begin position="1058"/>
        <end position="1102"/>
    </location>
</feature>
<feature type="region of interest" description="Disordered" evidence="1">
    <location>
        <begin position="474"/>
        <end position="503"/>
    </location>
</feature>
<feature type="compositionally biased region" description="Polar residues" evidence="1">
    <location>
        <begin position="1"/>
        <end position="22"/>
    </location>
</feature>
<reference evidence="2" key="1">
    <citation type="journal article" date="2020" name="Fungal Divers.">
        <title>Resolving the Mortierellaceae phylogeny through synthesis of multi-gene phylogenetics and phylogenomics.</title>
        <authorList>
            <person name="Vandepol N."/>
            <person name="Liber J."/>
            <person name="Desiro A."/>
            <person name="Na H."/>
            <person name="Kennedy M."/>
            <person name="Barry K."/>
            <person name="Grigoriev I.V."/>
            <person name="Miller A.N."/>
            <person name="O'Donnell K."/>
            <person name="Stajich J.E."/>
            <person name="Bonito G."/>
        </authorList>
    </citation>
    <scope>NUCLEOTIDE SEQUENCE</scope>
    <source>
        <strain evidence="2">NRRL 2591</strain>
    </source>
</reference>
<feature type="compositionally biased region" description="Low complexity" evidence="1">
    <location>
        <begin position="191"/>
        <end position="203"/>
    </location>
</feature>
<feature type="compositionally biased region" description="Low complexity" evidence="1">
    <location>
        <begin position="210"/>
        <end position="246"/>
    </location>
</feature>
<evidence type="ECO:0000313" key="3">
    <source>
        <dbReference type="Proteomes" id="UP000723463"/>
    </source>
</evidence>
<feature type="region of interest" description="Disordered" evidence="1">
    <location>
        <begin position="602"/>
        <end position="629"/>
    </location>
</feature>
<feature type="compositionally biased region" description="Basic and acidic residues" evidence="1">
    <location>
        <begin position="478"/>
        <end position="488"/>
    </location>
</feature>
<feature type="region of interest" description="Disordered" evidence="1">
    <location>
        <begin position="365"/>
        <end position="406"/>
    </location>
</feature>
<accession>A0A9P6EYD2</accession>
<keyword evidence="3" id="KW-1185">Reference proteome</keyword>
<proteinExistence type="predicted"/>
<sequence length="1370" mass="149091">MLATSSIKGNSSKAISTSTRTFNHPPEHQQQPPVPLPRLVAANDNNITNTSTANMSARTAQRTRSLRSHKPLTITTQKLTAGSEGISQTQQQGGSAQEIYAPVKTPRSASVRRKPVAAVPCSPVGTTPSTPLLPGKPPLQTPRIHSDVPPPVAMSVKERIVRANNNKNNTNGDRDQEMAHSAGVAPFLSRNSSNYHTSTNSTTLQRRNSMRQNSNGSSSSGHGSGESINSSRSLGSASSNAGGLLSSKRKISNGSPQSKSGGVGIGGGGGHMGQKFGEFLSISGSLLGSKKRGSDTSIKSTSSNTDAASSLSSTFISSLTKESITSGIKMAKMTGTMLFSKKVSSTSLTSPKTPKSSLLASIFSPDSRPQLHLPHSPSRSMSIQHTSNNHTKESSNNLPPSPMDHDMGVDDYGYLTGTQQHQHGRHQHNGSSWDMVDDDKIVNWELNRTVPTSYYEDEAFGLWIRPNHEARTTISGADVEKAEKEGRDNTTSSYPNAGAKKKNRPELEDMEVLEEVLDFSIIILMRASASLYPFISSAHSKSIPFNILWRSLQFKECSFRHQNIRALKEYQDYVMADIGCAIQAMNEIYDQLERPFGHPDNFARDTKPRPGVRSPPVIMPPSRSIQPAANNTKNGILPKGPARHASAMHNVNTSGSGHFLNASNLHIQSPQNHSSNQQQALLTPSSVVSPFKKHRRHTSVPGGRPTISSMITSIKQSIPSPISLHSAHSARGNSTEGGYSHPYYSSYPDGTPFLSGFPAGVPTSYSQATSPDSHYQPSITHSFTSSFLSSTSSGGCSSASSNHSGGSHYSFAGIGGVSGNGGGGGGFLPQSIQTVINSFRHSAIGGGGSTVGGHPLVSSASSQFMAHPPNLAISPVPLTKQEEKRLHLENQWRVDIMRRKAHLRGWACRSFMTLYEFSLQSAASSLHEEFKDLYRIIRAIVEVDATATEKSHEILAMVLAQAQEREKEPFQLRYSQYSTPAPTGKEIRDANEEAIRKFEAVFKEEECKERAVAAGTTQQITRGVTDDAGSHQGQGYFRSSLDGVDQDDRVAPLRPVVTVASGRVRNGSPLSGASSTSSTSSSSSSGCTPSLTSCSSNSSSPTTLSTTCYSSAYENMDLFGLQRHPVWDPLMDRLTKFDTTHHELDARNIFHFFRRMSLDYPSVSEPPCRDFLADESRDELLAVLWVLEKCVRERPDAQQSPTWFRLSSSANAVQAVFQAGGVIPYLKELQEKDIRHRDPIQTVHPVTLTGYFKRLLKDCGGLLLKETTSLFVELARPATDNGDFWNLEKLSRIDRALLYRVICLDYNRGRVFLRISRVMEQILDSSPKDMELDAFALSKMVQVVELSGVLDLKALRRWNGAWSSIILGYM</sequence>
<feature type="region of interest" description="Disordered" evidence="1">
    <location>
        <begin position="186"/>
        <end position="269"/>
    </location>
</feature>
<dbReference type="Proteomes" id="UP000723463">
    <property type="component" value="Unassembled WGS sequence"/>
</dbReference>
<feature type="region of interest" description="Disordered" evidence="1">
    <location>
        <begin position="1"/>
        <end position="36"/>
    </location>
</feature>
<feature type="region of interest" description="Disordered" evidence="1">
    <location>
        <begin position="290"/>
        <end position="312"/>
    </location>
</feature>
<feature type="compositionally biased region" description="Low complexity" evidence="1">
    <location>
        <begin position="1068"/>
        <end position="1102"/>
    </location>
</feature>
<dbReference type="EMBL" id="JAAAXW010000334">
    <property type="protein sequence ID" value="KAF9538093.1"/>
    <property type="molecule type" value="Genomic_DNA"/>
</dbReference>
<protein>
    <submittedName>
        <fullName evidence="2">Uncharacterized protein</fullName>
    </submittedName>
</protein>
<evidence type="ECO:0000256" key="1">
    <source>
        <dbReference type="SAM" id="MobiDB-lite"/>
    </source>
</evidence>
<feature type="compositionally biased region" description="Low complexity" evidence="1">
    <location>
        <begin position="300"/>
        <end position="312"/>
    </location>
</feature>
<feature type="compositionally biased region" description="Polar residues" evidence="1">
    <location>
        <begin position="377"/>
        <end position="398"/>
    </location>
</feature>
<feature type="region of interest" description="Disordered" evidence="1">
    <location>
        <begin position="1021"/>
        <end position="1043"/>
    </location>
</feature>
<comment type="caution">
    <text evidence="2">The sequence shown here is derived from an EMBL/GenBank/DDBJ whole genome shotgun (WGS) entry which is preliminary data.</text>
</comment>
<evidence type="ECO:0000313" key="2">
    <source>
        <dbReference type="EMBL" id="KAF9538093.1"/>
    </source>
</evidence>
<name>A0A9P6EYD2_9FUNG</name>
<organism evidence="2 3">
    <name type="scientific">Mortierella hygrophila</name>
    <dbReference type="NCBI Taxonomy" id="979708"/>
    <lineage>
        <taxon>Eukaryota</taxon>
        <taxon>Fungi</taxon>
        <taxon>Fungi incertae sedis</taxon>
        <taxon>Mucoromycota</taxon>
        <taxon>Mortierellomycotina</taxon>
        <taxon>Mortierellomycetes</taxon>
        <taxon>Mortierellales</taxon>
        <taxon>Mortierellaceae</taxon>
        <taxon>Mortierella</taxon>
    </lineage>
</organism>
<feature type="region of interest" description="Disordered" evidence="1">
    <location>
        <begin position="105"/>
        <end position="150"/>
    </location>
</feature>
<gene>
    <name evidence="2" type="ORF">EC957_007236</name>
</gene>